<dbReference type="OrthoDB" id="2555519at2759"/>
<feature type="region of interest" description="Disordered" evidence="2">
    <location>
        <begin position="125"/>
        <end position="195"/>
    </location>
</feature>
<gene>
    <name evidence="3" type="ORF">CALCODRAFT_485246</name>
</gene>
<name>A0A165EFK7_9BASI</name>
<evidence type="ECO:0000256" key="2">
    <source>
        <dbReference type="SAM" id="MobiDB-lite"/>
    </source>
</evidence>
<reference evidence="3 4" key="1">
    <citation type="journal article" date="2016" name="Mol. Biol. Evol.">
        <title>Comparative Genomics of Early-Diverging Mushroom-Forming Fungi Provides Insights into the Origins of Lignocellulose Decay Capabilities.</title>
        <authorList>
            <person name="Nagy L.G."/>
            <person name="Riley R."/>
            <person name="Tritt A."/>
            <person name="Adam C."/>
            <person name="Daum C."/>
            <person name="Floudas D."/>
            <person name="Sun H."/>
            <person name="Yadav J.S."/>
            <person name="Pangilinan J."/>
            <person name="Larsson K.H."/>
            <person name="Matsuura K."/>
            <person name="Barry K."/>
            <person name="Labutti K."/>
            <person name="Kuo R."/>
            <person name="Ohm R.A."/>
            <person name="Bhattacharya S.S."/>
            <person name="Shirouzu T."/>
            <person name="Yoshinaga Y."/>
            <person name="Martin F.M."/>
            <person name="Grigoriev I.V."/>
            <person name="Hibbett D.S."/>
        </authorList>
    </citation>
    <scope>NUCLEOTIDE SEQUENCE [LARGE SCALE GENOMIC DNA]</scope>
    <source>
        <strain evidence="3 4">HHB12733</strain>
    </source>
</reference>
<dbReference type="PANTHER" id="PTHR38701:SF1">
    <property type="entry name" value="UP-REGULATED DURING SEPTATION PROTEIN 1 DOMAIN-CONTAINING PROTEIN"/>
    <property type="match status" value="1"/>
</dbReference>
<sequence>MLTEEEVEQRAEARTNRKIADLEIQTTSLQQLTASLERERHKQSLEIRDLRRKLRESRLALPPRTFQSLKATWEADGLDLEDEDEDEDETEDGNEDPGWARVKGLVHDILSLGKRAVDEGQEFIEKRTKTGGGVVRVLTAGEVEELEGNTDGANSDEDGQGDSEADKESPVEESETPATVRPALGTEDDHHETPG</sequence>
<dbReference type="AlphaFoldDB" id="A0A165EFK7"/>
<dbReference type="STRING" id="1353952.A0A165EFK7"/>
<keyword evidence="1" id="KW-0175">Coiled coil</keyword>
<protein>
    <submittedName>
        <fullName evidence="3">Uncharacterized protein</fullName>
    </submittedName>
</protein>
<dbReference type="EMBL" id="KV424007">
    <property type="protein sequence ID" value="KZT54765.1"/>
    <property type="molecule type" value="Genomic_DNA"/>
</dbReference>
<feature type="compositionally biased region" description="Acidic residues" evidence="2">
    <location>
        <begin position="76"/>
        <end position="95"/>
    </location>
</feature>
<feature type="compositionally biased region" description="Acidic residues" evidence="2">
    <location>
        <begin position="142"/>
        <end position="163"/>
    </location>
</feature>
<evidence type="ECO:0000313" key="4">
    <source>
        <dbReference type="Proteomes" id="UP000076842"/>
    </source>
</evidence>
<keyword evidence="4" id="KW-1185">Reference proteome</keyword>
<dbReference type="InParanoid" id="A0A165EFK7"/>
<feature type="region of interest" description="Disordered" evidence="2">
    <location>
        <begin position="72"/>
        <end position="101"/>
    </location>
</feature>
<feature type="coiled-coil region" evidence="1">
    <location>
        <begin position="19"/>
        <end position="53"/>
    </location>
</feature>
<proteinExistence type="predicted"/>
<dbReference type="PANTHER" id="PTHR38701">
    <property type="entry name" value="CHROMOSOME 8, WHOLE GENOME SHOTGUN SEQUENCE"/>
    <property type="match status" value="1"/>
</dbReference>
<dbReference type="Proteomes" id="UP000076842">
    <property type="component" value="Unassembled WGS sequence"/>
</dbReference>
<evidence type="ECO:0000313" key="3">
    <source>
        <dbReference type="EMBL" id="KZT54765.1"/>
    </source>
</evidence>
<evidence type="ECO:0000256" key="1">
    <source>
        <dbReference type="SAM" id="Coils"/>
    </source>
</evidence>
<organism evidence="3 4">
    <name type="scientific">Calocera cornea HHB12733</name>
    <dbReference type="NCBI Taxonomy" id="1353952"/>
    <lineage>
        <taxon>Eukaryota</taxon>
        <taxon>Fungi</taxon>
        <taxon>Dikarya</taxon>
        <taxon>Basidiomycota</taxon>
        <taxon>Agaricomycotina</taxon>
        <taxon>Dacrymycetes</taxon>
        <taxon>Dacrymycetales</taxon>
        <taxon>Dacrymycetaceae</taxon>
        <taxon>Calocera</taxon>
    </lineage>
</organism>
<accession>A0A165EFK7</accession>